<evidence type="ECO:0000256" key="6">
    <source>
        <dbReference type="RuleBase" id="RU367047"/>
    </source>
</evidence>
<evidence type="ECO:0000256" key="3">
    <source>
        <dbReference type="ARBA" id="ARBA00022801"/>
    </source>
</evidence>
<evidence type="ECO:0000256" key="7">
    <source>
        <dbReference type="SAM" id="MobiDB-lite"/>
    </source>
</evidence>
<dbReference type="InterPro" id="IPR012341">
    <property type="entry name" value="6hp_glycosidase-like_sf"/>
</dbReference>
<dbReference type="GO" id="GO:0033926">
    <property type="term" value="F:endo-alpha-N-acetylgalactosaminidase activity"/>
    <property type="evidence" value="ECO:0007669"/>
    <property type="project" value="UniProtKB-UniRule"/>
</dbReference>
<dbReference type="InterPro" id="IPR008928">
    <property type="entry name" value="6-hairpin_glycosidase_sf"/>
</dbReference>
<dbReference type="EC" id="3.2.1.26" evidence="6"/>
<dbReference type="EMBL" id="VOIH02000008">
    <property type="protein sequence ID" value="KAF3439839.1"/>
    <property type="molecule type" value="Genomic_DNA"/>
</dbReference>
<dbReference type="FunFam" id="1.50.10.10:FF:000001">
    <property type="entry name" value="probable alkaline/neutral invertase B"/>
    <property type="match status" value="1"/>
</dbReference>
<dbReference type="SUPFAM" id="SSF48208">
    <property type="entry name" value="Six-hairpin glycosidases"/>
    <property type="match status" value="1"/>
</dbReference>
<dbReference type="InterPro" id="IPR024746">
    <property type="entry name" value="Glyco_hydro_100"/>
</dbReference>
<evidence type="ECO:0000256" key="5">
    <source>
        <dbReference type="ARBA" id="ARBA00023295"/>
    </source>
</evidence>
<reference evidence="8" key="1">
    <citation type="submission" date="2020-03" db="EMBL/GenBank/DDBJ databases">
        <title>A high-quality chromosome-level genome assembly of a woody plant with both climbing and erect habits, Rhamnella rubrinervis.</title>
        <authorList>
            <person name="Lu Z."/>
            <person name="Yang Y."/>
            <person name="Zhu X."/>
            <person name="Sun Y."/>
        </authorList>
    </citation>
    <scope>NUCLEOTIDE SEQUENCE</scope>
    <source>
        <strain evidence="8">BYM</strain>
        <tissue evidence="8">Leaf</tissue>
    </source>
</reference>
<feature type="compositionally biased region" description="Basic and acidic residues" evidence="7">
    <location>
        <begin position="140"/>
        <end position="155"/>
    </location>
</feature>
<accession>A0A8K0GVF7</accession>
<dbReference type="Proteomes" id="UP000796880">
    <property type="component" value="Unassembled WGS sequence"/>
</dbReference>
<keyword evidence="5 6" id="KW-0326">Glycosidase</keyword>
<keyword evidence="4 6" id="KW-0119">Carbohydrate metabolism</keyword>
<feature type="region of interest" description="Disordered" evidence="7">
    <location>
        <begin position="1"/>
        <end position="26"/>
    </location>
</feature>
<keyword evidence="9" id="KW-1185">Reference proteome</keyword>
<gene>
    <name evidence="8" type="ORF">FNV43_RR18117</name>
</gene>
<keyword evidence="3 6" id="KW-0378">Hydrolase</keyword>
<evidence type="ECO:0000256" key="2">
    <source>
        <dbReference type="ARBA" id="ARBA00007671"/>
    </source>
</evidence>
<feature type="compositionally biased region" description="Basic and acidic residues" evidence="7">
    <location>
        <begin position="112"/>
        <end position="130"/>
    </location>
</feature>
<feature type="compositionally biased region" description="Polar residues" evidence="7">
    <location>
        <begin position="34"/>
        <end position="43"/>
    </location>
</feature>
<sequence length="668" mass="75468">MTRTLKELFEAERPEASSPPAPALVTNEKCTEQGDLTEQSSASEYLEGSPAGLKELSVNEAGTEDSLMSDLQLQNASVSESESMMLSKCDSDSLGNEGSRREKSPDNFIEFDTSKLDKKAADSSKKESSERQSYSSAEKTPTEREDSKEKAEPAKVNEPCGKIPAEKHTALKTCPSVGTSLESFDFKDNSSSNIGESVTMVEEAWERLKKSTVFFKGNPVGTLAAMDPTAESLNYNQVFVRDFVPSGLAYLMKEDDNQPEIVRNFLLKTLHLQGWEKRIDNFTLGEGVMPASFKVLFDTHQKETLVADFGGSAIGRVAPVDSGFWWIILLRSYIKSTGDHTLAELPEVQRGMKLILNLCLSDGFDTFPTLLCADGCSMIDRRMGIYGYPIEIQALFYFALRCARQMLKPERDGKELLERIDKRIKALSFHIQKYYWLDNTQLNNIYRYKTEEYSHTAVNKFNVIPESIPDWVFDFMPLRGGYLIGNVSPARMDFRWFLIGNCIAIVSSLVTPVQATAIMDMFEERWEDLIGEMPLKITYPALEGHEWRTVTGFDPKNTRWSYHNGGSWPALIWLLTAACIKTGRPQIAKRAIDLVEQRLSKDGWPEYYDGKTGRYIGKQARKYQTWSISGYLVAKMLIENPSNLRLLLISLEEDKKIAKPRLKRSTSF</sequence>
<evidence type="ECO:0000256" key="4">
    <source>
        <dbReference type="ARBA" id="ARBA00023277"/>
    </source>
</evidence>
<feature type="region of interest" description="Disordered" evidence="7">
    <location>
        <begin position="33"/>
        <end position="52"/>
    </location>
</feature>
<dbReference type="GO" id="GO:0004575">
    <property type="term" value="F:sucrose alpha-glucosidase activity"/>
    <property type="evidence" value="ECO:0007669"/>
    <property type="project" value="TreeGrafter"/>
</dbReference>
<dbReference type="Pfam" id="PF12899">
    <property type="entry name" value="Glyco_hydro_100"/>
    <property type="match status" value="1"/>
</dbReference>
<dbReference type="GO" id="GO:0005987">
    <property type="term" value="P:sucrose catabolic process"/>
    <property type="evidence" value="ECO:0007669"/>
    <property type="project" value="TreeGrafter"/>
</dbReference>
<protein>
    <recommendedName>
        <fullName evidence="6">Alkaline/neutral invertase</fullName>
        <ecNumber evidence="6">3.2.1.26</ecNumber>
    </recommendedName>
</protein>
<comment type="catalytic activity">
    <reaction evidence="1 6">
        <text>Hydrolysis of terminal non-reducing beta-D-fructofuranoside residues in beta-D-fructofuranosides.</text>
        <dbReference type="EC" id="3.2.1.26"/>
    </reaction>
</comment>
<feature type="compositionally biased region" description="Polar residues" evidence="7">
    <location>
        <begin position="69"/>
        <end position="84"/>
    </location>
</feature>
<proteinExistence type="inferred from homology"/>
<dbReference type="PANTHER" id="PTHR31916">
    <property type="match status" value="1"/>
</dbReference>
<dbReference type="Gene3D" id="1.50.10.10">
    <property type="match status" value="1"/>
</dbReference>
<dbReference type="PANTHER" id="PTHR31916:SF37">
    <property type="entry name" value="ALKALINE_NEUTRAL INVERTASE"/>
    <property type="match status" value="1"/>
</dbReference>
<dbReference type="OrthoDB" id="1655280at2759"/>
<feature type="compositionally biased region" description="Basic and acidic residues" evidence="7">
    <location>
        <begin position="1"/>
        <end position="15"/>
    </location>
</feature>
<evidence type="ECO:0000256" key="1">
    <source>
        <dbReference type="ARBA" id="ARBA00000094"/>
    </source>
</evidence>
<comment type="function">
    <text evidence="6">Invertase that cleaves sucrose into glucose and fructose.</text>
</comment>
<evidence type="ECO:0000313" key="8">
    <source>
        <dbReference type="EMBL" id="KAF3439839.1"/>
    </source>
</evidence>
<feature type="region of interest" description="Disordered" evidence="7">
    <location>
        <begin position="60"/>
        <end position="161"/>
    </location>
</feature>
<comment type="similarity">
    <text evidence="2 6">Belongs to the glycosyl hydrolase 100 family.</text>
</comment>
<name>A0A8K0GVF7_9ROSA</name>
<organism evidence="8 9">
    <name type="scientific">Rhamnella rubrinervis</name>
    <dbReference type="NCBI Taxonomy" id="2594499"/>
    <lineage>
        <taxon>Eukaryota</taxon>
        <taxon>Viridiplantae</taxon>
        <taxon>Streptophyta</taxon>
        <taxon>Embryophyta</taxon>
        <taxon>Tracheophyta</taxon>
        <taxon>Spermatophyta</taxon>
        <taxon>Magnoliopsida</taxon>
        <taxon>eudicotyledons</taxon>
        <taxon>Gunneridae</taxon>
        <taxon>Pentapetalae</taxon>
        <taxon>rosids</taxon>
        <taxon>fabids</taxon>
        <taxon>Rosales</taxon>
        <taxon>Rhamnaceae</taxon>
        <taxon>rhamnoid group</taxon>
        <taxon>Rhamneae</taxon>
        <taxon>Rhamnella</taxon>
    </lineage>
</organism>
<comment type="caution">
    <text evidence="8">The sequence shown here is derived from an EMBL/GenBank/DDBJ whole genome shotgun (WGS) entry which is preliminary data.</text>
</comment>
<evidence type="ECO:0000313" key="9">
    <source>
        <dbReference type="Proteomes" id="UP000796880"/>
    </source>
</evidence>
<dbReference type="AlphaFoldDB" id="A0A8K0GVF7"/>